<dbReference type="RefSeq" id="XP_018494090.1">
    <property type="nucleotide sequence ID" value="XM_018638574.1"/>
</dbReference>
<name>A0AAJ7L2W2_9ACAR</name>
<dbReference type="GeneID" id="108863898"/>
<proteinExistence type="predicted"/>
<dbReference type="AlphaFoldDB" id="A0AAJ7L2W2"/>
<reference evidence="2" key="1">
    <citation type="submission" date="2025-08" db="UniProtKB">
        <authorList>
            <consortium name="RefSeq"/>
        </authorList>
    </citation>
    <scope>IDENTIFICATION</scope>
</reference>
<sequence>MLNIQKSNYMTFARGNQPTPDLSVVLDGAALAKVRKAKFLGCVLDESLDASLHCEELTKRLKRSTYIVKTLCELAGVGIGKLVYEAYIQSHLNYCPGFWSMSTKKNLLRLHRQQSRAIRIIQPDLSKTGKKLLTEMDILPLPLAITYNLCTFIHQQLTHRGPQTLEF</sequence>
<dbReference type="Proteomes" id="UP000694867">
    <property type="component" value="Unplaced"/>
</dbReference>
<organism evidence="1 2">
    <name type="scientific">Galendromus occidentalis</name>
    <name type="common">western predatory mite</name>
    <dbReference type="NCBI Taxonomy" id="34638"/>
    <lineage>
        <taxon>Eukaryota</taxon>
        <taxon>Metazoa</taxon>
        <taxon>Ecdysozoa</taxon>
        <taxon>Arthropoda</taxon>
        <taxon>Chelicerata</taxon>
        <taxon>Arachnida</taxon>
        <taxon>Acari</taxon>
        <taxon>Parasitiformes</taxon>
        <taxon>Mesostigmata</taxon>
        <taxon>Gamasina</taxon>
        <taxon>Phytoseioidea</taxon>
        <taxon>Phytoseiidae</taxon>
        <taxon>Typhlodrominae</taxon>
        <taxon>Galendromus</taxon>
    </lineage>
</organism>
<evidence type="ECO:0000313" key="1">
    <source>
        <dbReference type="Proteomes" id="UP000694867"/>
    </source>
</evidence>
<gene>
    <name evidence="2" type="primary">LOC108863898</name>
</gene>
<dbReference type="KEGG" id="goe:108863898"/>
<accession>A0AAJ7L2W2</accession>
<keyword evidence="1" id="KW-1185">Reference proteome</keyword>
<protein>
    <submittedName>
        <fullName evidence="2">Uncharacterized protein LOC108863898</fullName>
    </submittedName>
</protein>
<evidence type="ECO:0000313" key="2">
    <source>
        <dbReference type="RefSeq" id="XP_018494090.1"/>
    </source>
</evidence>